<sequence length="279" mass="29082">MRPGPSSGTPRSWCRLRSEGYASQCPLRSAGALSAPMPKSNQLPGRCPANDKNVIARSFCGAGSGVKMRPDPSAKELPMKTALSTTFGLLLLSAAVMTQAADMPVVKPMRGTVDSLQADTLNFTTRAGQHQSIQLTDKTGIRLVSKADLESIKADSFVGSAAIPQADGTLKALEVTVFEASLKGSGEGHYGWENADGSTGTMTNGTVGTLSKANGRTLTVQYKGGEKQLVVPEDVPIAYVEPGQRSELKAGAKVVLFPADDGKSARGVAVGKDGFTPPM</sequence>
<dbReference type="Proteomes" id="UP000050562">
    <property type="component" value="Unassembled WGS sequence"/>
</dbReference>
<comment type="caution">
    <text evidence="1">The sequence shown here is derived from an EMBL/GenBank/DDBJ whole genome shotgun (WGS) entry which is preliminary data.</text>
</comment>
<dbReference type="AlphaFoldDB" id="A0A0Q0DJW1"/>
<organism evidence="1 2">
    <name type="scientific">Pseudomonas syringae pv. primulae</name>
    <dbReference type="NCBI Taxonomy" id="251707"/>
    <lineage>
        <taxon>Bacteria</taxon>
        <taxon>Pseudomonadati</taxon>
        <taxon>Pseudomonadota</taxon>
        <taxon>Gammaproteobacteria</taxon>
        <taxon>Pseudomonadales</taxon>
        <taxon>Pseudomonadaceae</taxon>
        <taxon>Pseudomonas</taxon>
    </lineage>
</organism>
<evidence type="ECO:0008006" key="3">
    <source>
        <dbReference type="Google" id="ProtNLM"/>
    </source>
</evidence>
<protein>
    <recommendedName>
        <fullName evidence="3">Rhs protein</fullName>
    </recommendedName>
</protein>
<reference evidence="1 2" key="1">
    <citation type="submission" date="2015-09" db="EMBL/GenBank/DDBJ databases">
        <title>Genome announcement of multiple Pseudomonas syringae strains.</title>
        <authorList>
            <person name="Thakur S."/>
            <person name="Wang P.W."/>
            <person name="Gong Y."/>
            <person name="Weir B.S."/>
            <person name="Guttman D.S."/>
        </authorList>
    </citation>
    <scope>NUCLEOTIDE SEQUENCE [LARGE SCALE GENOMIC DNA]</scope>
    <source>
        <strain evidence="1 2">ICMP3956</strain>
    </source>
</reference>
<proteinExistence type="predicted"/>
<evidence type="ECO:0000313" key="1">
    <source>
        <dbReference type="EMBL" id="KPY39782.1"/>
    </source>
</evidence>
<name>A0A0Q0DJW1_9PSED</name>
<dbReference type="PATRIC" id="fig|251707.3.peg.3749"/>
<accession>A0A0Q0DJW1</accession>
<gene>
    <name evidence="1" type="ORF">ALO52_04847</name>
</gene>
<dbReference type="EMBL" id="LJRC01000051">
    <property type="protein sequence ID" value="KPY39782.1"/>
    <property type="molecule type" value="Genomic_DNA"/>
</dbReference>
<evidence type="ECO:0000313" key="2">
    <source>
        <dbReference type="Proteomes" id="UP000050562"/>
    </source>
</evidence>